<dbReference type="AlphaFoldDB" id="A0A6L2L6M9"/>
<reference evidence="3" key="1">
    <citation type="journal article" date="2019" name="Sci. Rep.">
        <title>Draft genome of Tanacetum cinerariifolium, the natural source of mosquito coil.</title>
        <authorList>
            <person name="Yamashiro T."/>
            <person name="Shiraishi A."/>
            <person name="Satake H."/>
            <person name="Nakayama K."/>
        </authorList>
    </citation>
    <scope>NUCLEOTIDE SEQUENCE</scope>
</reference>
<organism evidence="3">
    <name type="scientific">Tanacetum cinerariifolium</name>
    <name type="common">Dalmatian daisy</name>
    <name type="synonym">Chrysanthemum cinerariifolium</name>
    <dbReference type="NCBI Taxonomy" id="118510"/>
    <lineage>
        <taxon>Eukaryota</taxon>
        <taxon>Viridiplantae</taxon>
        <taxon>Streptophyta</taxon>
        <taxon>Embryophyta</taxon>
        <taxon>Tracheophyta</taxon>
        <taxon>Spermatophyta</taxon>
        <taxon>Magnoliopsida</taxon>
        <taxon>eudicotyledons</taxon>
        <taxon>Gunneridae</taxon>
        <taxon>Pentapetalae</taxon>
        <taxon>asterids</taxon>
        <taxon>campanulids</taxon>
        <taxon>Asterales</taxon>
        <taxon>Asteraceae</taxon>
        <taxon>Asteroideae</taxon>
        <taxon>Anthemideae</taxon>
        <taxon>Anthemidinae</taxon>
        <taxon>Tanacetum</taxon>
    </lineage>
</organism>
<feature type="compositionally biased region" description="Basic and acidic residues" evidence="2">
    <location>
        <begin position="415"/>
        <end position="428"/>
    </location>
</feature>
<keyword evidence="1" id="KW-0175">Coiled coil</keyword>
<feature type="region of interest" description="Disordered" evidence="2">
    <location>
        <begin position="407"/>
        <end position="428"/>
    </location>
</feature>
<dbReference type="PANTHER" id="PTHR11439:SF495">
    <property type="entry name" value="REVERSE TRANSCRIPTASE, RNA-DEPENDENT DNA POLYMERASE-RELATED"/>
    <property type="match status" value="1"/>
</dbReference>
<protein>
    <submittedName>
        <fullName evidence="3">Putative ribonuclease H-like domain-containing protein</fullName>
    </submittedName>
</protein>
<gene>
    <name evidence="3" type="ORF">Tci_027812</name>
</gene>
<dbReference type="EMBL" id="BKCJ010003561">
    <property type="protein sequence ID" value="GEU55834.1"/>
    <property type="molecule type" value="Genomic_DNA"/>
</dbReference>
<dbReference type="CDD" id="cd09272">
    <property type="entry name" value="RNase_HI_RT_Ty1"/>
    <property type="match status" value="1"/>
</dbReference>
<name>A0A6L2L6M9_TANCI</name>
<dbReference type="PANTHER" id="PTHR11439">
    <property type="entry name" value="GAG-POL-RELATED RETROTRANSPOSON"/>
    <property type="match status" value="1"/>
</dbReference>
<evidence type="ECO:0000256" key="2">
    <source>
        <dbReference type="SAM" id="MobiDB-lite"/>
    </source>
</evidence>
<proteinExistence type="predicted"/>
<sequence>METQKPLLKYEDGEEVDVHMYRSMIGSLMYLTSSRPDIIFVVCACARYQVNPKVSHLHSVKRIFRYLKGQSKFGIWYLKDSPFNLVAYTDSDYAGASLDRKSTTGGFQFLGCRLISWQCKKQTMVANSMIKSEYVAASSCCGQRKNTELPQTSVPSSVADEAVNEEIDDSLERAITTATSLDAEHEKGGGLRCQEAIGDAVAQTKSKRVVLDLETTKTTQALEINSLKRRAKKLERMKKSRTHKLKRLYKVGLSARVESSKDKRLGEEDASKQRRIADIDTIKDIDTNKDIYLVNVHKDKDMFGVNDLCSDEVIIEDAEMLFDVAGDLRGEELFVSQEVPLKEVSVVDEVNVVSTSTTTTATIDDITLAKALMEIKSTKPNTIAASTRPKVKGLAIHEQEQAPIITVSSQQPSQFKDKGKGKMVKPETVKKLSKKDQLMLDEELAFKLQAEEEEQERLAREKAQQIKEVNIAWDDVQA</sequence>
<evidence type="ECO:0000256" key="1">
    <source>
        <dbReference type="SAM" id="Coils"/>
    </source>
</evidence>
<feature type="coiled-coil region" evidence="1">
    <location>
        <begin position="217"/>
        <end position="244"/>
    </location>
</feature>
<comment type="caution">
    <text evidence="3">The sequence shown here is derived from an EMBL/GenBank/DDBJ whole genome shotgun (WGS) entry which is preliminary data.</text>
</comment>
<accession>A0A6L2L6M9</accession>
<evidence type="ECO:0000313" key="3">
    <source>
        <dbReference type="EMBL" id="GEU55834.1"/>
    </source>
</evidence>